<evidence type="ECO:0000313" key="12">
    <source>
        <dbReference type="Proteomes" id="UP000800200"/>
    </source>
</evidence>
<accession>A0A6A6ETP6</accession>
<dbReference type="Pfam" id="PF08158">
    <property type="entry name" value="SDA1_HEAT"/>
    <property type="match status" value="1"/>
</dbReference>
<keyword evidence="5 6" id="KW-0539">Nucleus</keyword>
<evidence type="ECO:0000259" key="9">
    <source>
        <dbReference type="Pfam" id="PF08158"/>
    </source>
</evidence>
<dbReference type="InterPro" id="IPR048292">
    <property type="entry name" value="SDA1_C"/>
</dbReference>
<dbReference type="PANTHER" id="PTHR12730:SF0">
    <property type="entry name" value="PROTEIN SDA1 HOMOLOG"/>
    <property type="match status" value="1"/>
</dbReference>
<dbReference type="AlphaFoldDB" id="A0A6A6ETP6"/>
<comment type="function">
    <text evidence="6">Required for 60S pre-ribosomal subunits export to the cytoplasm.</text>
</comment>
<feature type="domain" description="SDA1 C-terminal" evidence="10">
    <location>
        <begin position="696"/>
        <end position="741"/>
    </location>
</feature>
<evidence type="ECO:0000256" key="6">
    <source>
        <dbReference type="RuleBase" id="RU365057"/>
    </source>
</evidence>
<reference evidence="11" key="1">
    <citation type="journal article" date="2020" name="Stud. Mycol.">
        <title>101 Dothideomycetes genomes: a test case for predicting lifestyles and emergence of pathogens.</title>
        <authorList>
            <person name="Haridas S."/>
            <person name="Albert R."/>
            <person name="Binder M."/>
            <person name="Bloem J."/>
            <person name="Labutti K."/>
            <person name="Salamov A."/>
            <person name="Andreopoulos B."/>
            <person name="Baker S."/>
            <person name="Barry K."/>
            <person name="Bills G."/>
            <person name="Bluhm B."/>
            <person name="Cannon C."/>
            <person name="Castanera R."/>
            <person name="Culley D."/>
            <person name="Daum C."/>
            <person name="Ezra D."/>
            <person name="Gonzalez J."/>
            <person name="Henrissat B."/>
            <person name="Kuo A."/>
            <person name="Liang C."/>
            <person name="Lipzen A."/>
            <person name="Lutzoni F."/>
            <person name="Magnuson J."/>
            <person name="Mondo S."/>
            <person name="Nolan M."/>
            <person name="Ohm R."/>
            <person name="Pangilinan J."/>
            <person name="Park H.-J."/>
            <person name="Ramirez L."/>
            <person name="Alfaro M."/>
            <person name="Sun H."/>
            <person name="Tritt A."/>
            <person name="Yoshinaga Y."/>
            <person name="Zwiers L.-H."/>
            <person name="Turgeon B."/>
            <person name="Goodwin S."/>
            <person name="Spatafora J."/>
            <person name="Crous P."/>
            <person name="Grigoriev I."/>
        </authorList>
    </citation>
    <scope>NUCLEOTIDE SEQUENCE</scope>
    <source>
        <strain evidence="11">CBS 207.26</strain>
    </source>
</reference>
<keyword evidence="2 6" id="KW-0813">Transport</keyword>
<evidence type="ECO:0000256" key="4">
    <source>
        <dbReference type="ARBA" id="ARBA00022927"/>
    </source>
</evidence>
<feature type="compositionally biased region" description="Basic and acidic residues" evidence="7">
    <location>
        <begin position="691"/>
        <end position="702"/>
    </location>
</feature>
<feature type="region of interest" description="Disordered" evidence="7">
    <location>
        <begin position="625"/>
        <end position="747"/>
    </location>
</feature>
<keyword evidence="4 6" id="KW-0653">Protein transport</keyword>
<organism evidence="11 12">
    <name type="scientific">Zopfia rhizophila CBS 207.26</name>
    <dbReference type="NCBI Taxonomy" id="1314779"/>
    <lineage>
        <taxon>Eukaryota</taxon>
        <taxon>Fungi</taxon>
        <taxon>Dikarya</taxon>
        <taxon>Ascomycota</taxon>
        <taxon>Pezizomycotina</taxon>
        <taxon>Dothideomycetes</taxon>
        <taxon>Dothideomycetes incertae sedis</taxon>
        <taxon>Zopfiaceae</taxon>
        <taxon>Zopfia</taxon>
    </lineage>
</organism>
<dbReference type="EMBL" id="ML994611">
    <property type="protein sequence ID" value="KAF2194565.1"/>
    <property type="molecule type" value="Genomic_DNA"/>
</dbReference>
<evidence type="ECO:0000256" key="7">
    <source>
        <dbReference type="SAM" id="MobiDB-lite"/>
    </source>
</evidence>
<dbReference type="Pfam" id="PF05285">
    <property type="entry name" value="SDA1_dom"/>
    <property type="match status" value="1"/>
</dbReference>
<dbReference type="Proteomes" id="UP000800200">
    <property type="component" value="Unassembled WGS sequence"/>
</dbReference>
<comment type="similarity">
    <text evidence="1 6">Belongs to the SDA1 family.</text>
</comment>
<evidence type="ECO:0000313" key="11">
    <source>
        <dbReference type="EMBL" id="KAF2194565.1"/>
    </source>
</evidence>
<sequence length="747" mass="84145">MGKRKVGALEKVDADLSNLQYKIRRDPQSYRDDFLNQYNQYETFRELLLQNPATTDDNGIVSLKELIDFVAHVAECYPTITARYPEDLLQILSLHHEELEIELRDKIVGSLVLLRNKDIIDSSTLLNTLFPIVISTRSKSLRTLLFSKILSDIRASNAKTTNHKLNRTIQTVLYNLLTSDRESSKGMWAVKITRDLWTKQIWSDAKSVDIMKQASLGDNEKVVTGGVRFFLGGDKERQEAAEESSGDDDNIDMNKLRHQVGINKKTKKKERELRNAAATVKRKERKKNEPHPLNFSALHLLHDPQGLAETLFSKHVQNSKSKLSLESKLLVLQLVSRLVGLHKLTVISLYSYFLKYLTPRQASVTSFLACLAQATHNLVPPDVLEPLVQKIANEFVSEAAASEVAAAGLNAIREICVRQPLAMSDTLLQDLVMYRKSKDKGVMMAAKGLLSLYREVGAGLLKKRDRGKDAAMGLRSGELRERRYGEEEVGGIEGIELLEKWKEEERRKKREEQGLPTDAATDEEEDEAEDWKNWEVEEDDSDDSGGWINVESDGEDINISDSEDEKEPPAKKAKLSSEALAEDAEKENKTKPEQPEVNKISKLATTRILTPADLAKLQELRLANSVTSSMPSSKRAQAFAGRHADDPLTAAEIEAPGLLGKKKTKEEKIAMAKADREEHHQSTTARRKEKKLAEGKSTTNKEKARKKNFLMTLGKAKGKQKRSLVEMRKTLKGHIERQKKGGRRGNR</sequence>
<keyword evidence="12" id="KW-1185">Reference proteome</keyword>
<name>A0A6A6ETP6_9PEZI</name>
<dbReference type="OrthoDB" id="2196187at2759"/>
<dbReference type="GO" id="GO:0015031">
    <property type="term" value="P:protein transport"/>
    <property type="evidence" value="ECO:0007669"/>
    <property type="project" value="UniProtKB-KW"/>
</dbReference>
<evidence type="ECO:0000259" key="10">
    <source>
        <dbReference type="Pfam" id="PF21638"/>
    </source>
</evidence>
<evidence type="ECO:0000256" key="5">
    <source>
        <dbReference type="ARBA" id="ARBA00023242"/>
    </source>
</evidence>
<proteinExistence type="inferred from homology"/>
<feature type="domain" description="SDA1 middle" evidence="8">
    <location>
        <begin position="547"/>
        <end position="674"/>
    </location>
</feature>
<dbReference type="GO" id="GO:0000055">
    <property type="term" value="P:ribosomal large subunit export from nucleus"/>
    <property type="evidence" value="ECO:0007669"/>
    <property type="project" value="UniProtKB-UniRule"/>
</dbReference>
<dbReference type="InterPro" id="IPR027312">
    <property type="entry name" value="Sda1"/>
</dbReference>
<gene>
    <name evidence="11" type="ORF">K469DRAFT_617139</name>
</gene>
<feature type="domain" description="SDA1 N-terminal" evidence="9">
    <location>
        <begin position="69"/>
        <end position="438"/>
    </location>
</feature>
<feature type="compositionally biased region" description="Basic and acidic residues" evidence="7">
    <location>
        <begin position="586"/>
        <end position="596"/>
    </location>
</feature>
<feature type="compositionally biased region" description="Acidic residues" evidence="7">
    <location>
        <begin position="520"/>
        <end position="529"/>
    </location>
</feature>
<dbReference type="InterPro" id="IPR012977">
    <property type="entry name" value="SDA1_N"/>
</dbReference>
<evidence type="ECO:0000256" key="2">
    <source>
        <dbReference type="ARBA" id="ARBA00022448"/>
    </source>
</evidence>
<dbReference type="GO" id="GO:0005730">
    <property type="term" value="C:nucleolus"/>
    <property type="evidence" value="ECO:0007669"/>
    <property type="project" value="UniProtKB-SubCell"/>
</dbReference>
<feature type="region of interest" description="Disordered" evidence="7">
    <location>
        <begin position="506"/>
        <end position="601"/>
    </location>
</feature>
<feature type="compositionally biased region" description="Polar residues" evidence="7">
    <location>
        <begin position="625"/>
        <end position="635"/>
    </location>
</feature>
<dbReference type="Pfam" id="PF21638">
    <property type="entry name" value="SDA1_C"/>
    <property type="match status" value="1"/>
</dbReference>
<feature type="compositionally biased region" description="Acidic residues" evidence="7">
    <location>
        <begin position="552"/>
        <end position="566"/>
    </location>
</feature>
<comment type="subcellular location">
    <subcellularLocation>
        <location evidence="6">Nucleus</location>
        <location evidence="6">Nucleolus</location>
    </subcellularLocation>
</comment>
<evidence type="ECO:0000256" key="3">
    <source>
        <dbReference type="ARBA" id="ARBA00022517"/>
    </source>
</evidence>
<keyword evidence="3 6" id="KW-0690">Ribosome biogenesis</keyword>
<dbReference type="GO" id="GO:0042273">
    <property type="term" value="P:ribosomal large subunit biogenesis"/>
    <property type="evidence" value="ECO:0007669"/>
    <property type="project" value="UniProtKB-UniRule"/>
</dbReference>
<dbReference type="PANTHER" id="PTHR12730">
    <property type="entry name" value="HSDA/SDA1-RELATED"/>
    <property type="match status" value="1"/>
</dbReference>
<evidence type="ECO:0000259" key="8">
    <source>
        <dbReference type="Pfam" id="PF05285"/>
    </source>
</evidence>
<protein>
    <recommendedName>
        <fullName evidence="6">Protein SDA1</fullName>
    </recommendedName>
</protein>
<feature type="compositionally biased region" description="Basic and acidic residues" evidence="7">
    <location>
        <begin position="664"/>
        <end position="681"/>
    </location>
</feature>
<evidence type="ECO:0000256" key="1">
    <source>
        <dbReference type="ARBA" id="ARBA00005783"/>
    </source>
</evidence>
<feature type="compositionally biased region" description="Basic and acidic residues" evidence="7">
    <location>
        <begin position="723"/>
        <end position="739"/>
    </location>
</feature>
<dbReference type="InterPro" id="IPR007949">
    <property type="entry name" value="SDA1_MD"/>
</dbReference>